<keyword evidence="2" id="KW-0067">ATP-binding</keyword>
<keyword evidence="5" id="KW-0347">Helicase</keyword>
<dbReference type="Pfam" id="PF00270">
    <property type="entry name" value="DEAD"/>
    <property type="match status" value="1"/>
</dbReference>
<dbReference type="GO" id="GO:0016887">
    <property type="term" value="F:ATP hydrolysis activity"/>
    <property type="evidence" value="ECO:0007669"/>
    <property type="project" value="TreeGrafter"/>
</dbReference>
<name>Q1QLU6_NITHX</name>
<evidence type="ECO:0000259" key="4">
    <source>
        <dbReference type="PROSITE" id="PS51194"/>
    </source>
</evidence>
<gene>
    <name evidence="5" type="ordered locus">Nham_2002</name>
</gene>
<dbReference type="InterPro" id="IPR001650">
    <property type="entry name" value="Helicase_C-like"/>
</dbReference>
<dbReference type="InterPro" id="IPR011545">
    <property type="entry name" value="DEAD/DEAH_box_helicase_dom"/>
</dbReference>
<keyword evidence="5" id="KW-0378">Hydrolase</keyword>
<accession>Q1QLU6</accession>
<evidence type="ECO:0000259" key="3">
    <source>
        <dbReference type="PROSITE" id="PS51192"/>
    </source>
</evidence>
<dbReference type="GO" id="GO:0003677">
    <property type="term" value="F:DNA binding"/>
    <property type="evidence" value="ECO:0007669"/>
    <property type="project" value="TreeGrafter"/>
</dbReference>
<dbReference type="PANTHER" id="PTHR47962:SF5">
    <property type="entry name" value="ATP-DEPENDENT HELICASE LHR-RELATED"/>
    <property type="match status" value="1"/>
</dbReference>
<dbReference type="RefSeq" id="WP_011510481.1">
    <property type="nucleotide sequence ID" value="NC_007964.1"/>
</dbReference>
<dbReference type="CDD" id="cd17922">
    <property type="entry name" value="DEXHc_LHR-like"/>
    <property type="match status" value="1"/>
</dbReference>
<dbReference type="AlphaFoldDB" id="Q1QLU6"/>
<dbReference type="PROSITE" id="PS51194">
    <property type="entry name" value="HELICASE_CTER"/>
    <property type="match status" value="1"/>
</dbReference>
<evidence type="ECO:0000256" key="1">
    <source>
        <dbReference type="ARBA" id="ARBA00022741"/>
    </source>
</evidence>
<dbReference type="Gene3D" id="3.40.50.300">
    <property type="entry name" value="P-loop containing nucleotide triphosphate hydrolases"/>
    <property type="match status" value="2"/>
</dbReference>
<dbReference type="SMART" id="SM00490">
    <property type="entry name" value="HELICc"/>
    <property type="match status" value="1"/>
</dbReference>
<dbReference type="InterPro" id="IPR014001">
    <property type="entry name" value="Helicase_ATP-bd"/>
</dbReference>
<dbReference type="PANTHER" id="PTHR47962">
    <property type="entry name" value="ATP-DEPENDENT HELICASE LHR-RELATED-RELATED"/>
    <property type="match status" value="1"/>
</dbReference>
<dbReference type="GO" id="GO:0004386">
    <property type="term" value="F:helicase activity"/>
    <property type="evidence" value="ECO:0007669"/>
    <property type="project" value="UniProtKB-KW"/>
</dbReference>
<protein>
    <submittedName>
        <fullName evidence="5">DEAD/DEAH box helicase-like protein</fullName>
    </submittedName>
</protein>
<dbReference type="EMBL" id="CP000319">
    <property type="protein sequence ID" value="ABE62801.1"/>
    <property type="molecule type" value="Genomic_DNA"/>
</dbReference>
<evidence type="ECO:0000313" key="5">
    <source>
        <dbReference type="EMBL" id="ABE62801.1"/>
    </source>
</evidence>
<proteinExistence type="predicted"/>
<dbReference type="STRING" id="323097.Nham_2002"/>
<keyword evidence="1" id="KW-0547">Nucleotide-binding</keyword>
<evidence type="ECO:0000256" key="2">
    <source>
        <dbReference type="ARBA" id="ARBA00022840"/>
    </source>
</evidence>
<dbReference type="InterPro" id="IPR027417">
    <property type="entry name" value="P-loop_NTPase"/>
</dbReference>
<dbReference type="SMART" id="SM00487">
    <property type="entry name" value="DEXDc"/>
    <property type="match status" value="1"/>
</dbReference>
<dbReference type="eggNOG" id="COG1201">
    <property type="taxonomic scope" value="Bacteria"/>
</dbReference>
<dbReference type="PROSITE" id="PS51192">
    <property type="entry name" value="HELICASE_ATP_BIND_1"/>
    <property type="match status" value="1"/>
</dbReference>
<dbReference type="OrthoDB" id="9815222at2"/>
<dbReference type="Proteomes" id="UP000001953">
    <property type="component" value="Chromosome"/>
</dbReference>
<dbReference type="KEGG" id="nha:Nham_2002"/>
<dbReference type="GO" id="GO:0005524">
    <property type="term" value="F:ATP binding"/>
    <property type="evidence" value="ECO:0007669"/>
    <property type="project" value="UniProtKB-KW"/>
</dbReference>
<feature type="domain" description="Helicase ATP-binding" evidence="3">
    <location>
        <begin position="42"/>
        <end position="221"/>
    </location>
</feature>
<dbReference type="HOGENOM" id="CLU_002025_2_1_5"/>
<keyword evidence="6" id="KW-1185">Reference proteome</keyword>
<organism evidence="5 6">
    <name type="scientific">Nitrobacter hamburgensis (strain DSM 10229 / NCIMB 13809 / X14)</name>
    <dbReference type="NCBI Taxonomy" id="323097"/>
    <lineage>
        <taxon>Bacteria</taxon>
        <taxon>Pseudomonadati</taxon>
        <taxon>Pseudomonadota</taxon>
        <taxon>Alphaproteobacteria</taxon>
        <taxon>Hyphomicrobiales</taxon>
        <taxon>Nitrobacteraceae</taxon>
        <taxon>Nitrobacter</taxon>
    </lineage>
</organism>
<dbReference type="Pfam" id="PF00271">
    <property type="entry name" value="Helicase_C"/>
    <property type="match status" value="1"/>
</dbReference>
<feature type="domain" description="Helicase C-terminal" evidence="4">
    <location>
        <begin position="271"/>
        <end position="427"/>
    </location>
</feature>
<dbReference type="SUPFAM" id="SSF52540">
    <property type="entry name" value="P-loop containing nucleoside triphosphate hydrolases"/>
    <property type="match status" value="2"/>
</dbReference>
<dbReference type="InterPro" id="IPR052511">
    <property type="entry name" value="ATP-dep_Helicase"/>
</dbReference>
<reference evidence="5 6" key="1">
    <citation type="submission" date="2006-03" db="EMBL/GenBank/DDBJ databases">
        <title>Complete sequence of chromosome of Nitrobacter hamburgensis X14.</title>
        <authorList>
            <consortium name="US DOE Joint Genome Institute"/>
            <person name="Copeland A."/>
            <person name="Lucas S."/>
            <person name="Lapidus A."/>
            <person name="Barry K."/>
            <person name="Detter J.C."/>
            <person name="Glavina del Rio T."/>
            <person name="Hammon N."/>
            <person name="Israni S."/>
            <person name="Dalin E."/>
            <person name="Tice H."/>
            <person name="Pitluck S."/>
            <person name="Chain P."/>
            <person name="Malfatti S."/>
            <person name="Shin M."/>
            <person name="Vergez L."/>
            <person name="Schmutz J."/>
            <person name="Larimer F."/>
            <person name="Land M."/>
            <person name="Hauser L."/>
            <person name="Kyrpides N."/>
            <person name="Ivanova N."/>
            <person name="Ward B."/>
            <person name="Arp D."/>
            <person name="Klotz M."/>
            <person name="Stein L."/>
            <person name="O'Mullan G."/>
            <person name="Starkenburg S."/>
            <person name="Sayavedra L."/>
            <person name="Poret-Peterson A.T."/>
            <person name="Gentry M.E."/>
            <person name="Bruce D."/>
            <person name="Richardson P."/>
        </authorList>
    </citation>
    <scope>NUCLEOTIDE SEQUENCE [LARGE SCALE GENOMIC DNA]</scope>
    <source>
        <strain evidence="6">DSM 10229 / NCIMB 13809 / X14</strain>
    </source>
</reference>
<sequence>MSSPASASGLEAAYHRLHPKIRRWIRDQGWDELREIQARTIVAVLESDRDVLIAASTAAGKTEAAFLPILTSIADRKASGFAVLYISPLKALINDQFRRLEELSESMEIPVVKWHGDAPQSEKKKAMAKPDGIALITPESIEAMLVRRPADARRLLSSAEFIVIDEVHAFLQGPRGLHVASLLRRIDAMSERPARRIGLSATIGDLDQAAAWLRPTDPQHVERLKAKSDAPELRLQVRGYIEPPDLDDPDHAEGGAEGAGDMPHRIALDYIADHLFEKLRGENNLVFGGSRRTVESAADRLRLRSEKSNVPNEFYPHHGSLSKVLREELEERLKDGKLPTTAVCTSTLELGVDIGSVKSVAQIGAPRSLASLRQRLGRTGRRRGTPSVLRIYLREPEITQKSGIMDRLRPNTIRSVAVVQLLLKEFVEEAGAAPEIASTLIHQVLSVITERGGIRPKPLFDLLCGPGPFSSVGPSDFANLLRHLATKEVRFIEQAPDGTLMLAQEGEKTVQSRSFFAVFESSEEWRLTVGGRSLGTLPITYPVHKDGLVVFAGQRWIIHDLDEQTKTLVVAPHPGGVVPRFEPSAGEPAHDRLIAEMRAVYLTDDIPPYLDEKAQELLAEGRTTFRLLRLDHRSLVSEDRDMHVFLWKGSQVTAVFSAALAMAGLASGVHDLGVSVSKIKELELRPILATLAQMHELDPADVADFVANIKVGKFREAVPDDLARGLWAQQNRKAILAVAPCAGLLA</sequence>
<evidence type="ECO:0000313" key="6">
    <source>
        <dbReference type="Proteomes" id="UP000001953"/>
    </source>
</evidence>